<organism evidence="25 26">
    <name type="scientific">Tripterygium wilfordii</name>
    <name type="common">Thunder God vine</name>
    <dbReference type="NCBI Taxonomy" id="458696"/>
    <lineage>
        <taxon>Eukaryota</taxon>
        <taxon>Viridiplantae</taxon>
        <taxon>Streptophyta</taxon>
        <taxon>Embryophyta</taxon>
        <taxon>Tracheophyta</taxon>
        <taxon>Spermatophyta</taxon>
        <taxon>Magnoliopsida</taxon>
        <taxon>eudicotyledons</taxon>
        <taxon>Gunneridae</taxon>
        <taxon>Pentapetalae</taxon>
        <taxon>rosids</taxon>
        <taxon>fabids</taxon>
        <taxon>Celastrales</taxon>
        <taxon>Celastraceae</taxon>
        <taxon>Tripterygium</taxon>
    </lineage>
</organism>
<keyword evidence="10" id="KW-0677">Repeat</keyword>
<evidence type="ECO:0000313" key="25">
    <source>
        <dbReference type="EMBL" id="KAF5742200.1"/>
    </source>
</evidence>
<evidence type="ECO:0000313" key="26">
    <source>
        <dbReference type="Proteomes" id="UP000593562"/>
    </source>
</evidence>
<dbReference type="EMBL" id="JAAARO010000009">
    <property type="protein sequence ID" value="KAF5742200.1"/>
    <property type="molecule type" value="Genomic_DNA"/>
</dbReference>
<evidence type="ECO:0000256" key="4">
    <source>
        <dbReference type="ARBA" id="ARBA00022525"/>
    </source>
</evidence>
<comment type="subcellular location">
    <subcellularLocation>
        <location evidence="1">Cell membrane</location>
        <topology evidence="1">Single-pass type I membrane protein</topology>
    </subcellularLocation>
    <subcellularLocation>
        <location evidence="2">Secreted</location>
    </subcellularLocation>
</comment>
<evidence type="ECO:0000256" key="21">
    <source>
        <dbReference type="SAM" id="Phobius"/>
    </source>
</evidence>
<keyword evidence="14 21" id="KW-1133">Transmembrane helix</keyword>
<comment type="similarity">
    <text evidence="19">Belongs to the cysteine-rich repeat secretory protein family.</text>
</comment>
<evidence type="ECO:0000256" key="22">
    <source>
        <dbReference type="SAM" id="SignalP"/>
    </source>
</evidence>
<evidence type="ECO:0000259" key="23">
    <source>
        <dbReference type="PROSITE" id="PS50011"/>
    </source>
</evidence>
<dbReference type="GO" id="GO:0005524">
    <property type="term" value="F:ATP binding"/>
    <property type="evidence" value="ECO:0007669"/>
    <property type="project" value="UniProtKB-UniRule"/>
</dbReference>
<dbReference type="FunFam" id="3.30.430.20:FF:000003">
    <property type="entry name" value="Cysteine-rich RLK (RECEPTOR-like protein kinase) 10"/>
    <property type="match status" value="1"/>
</dbReference>
<evidence type="ECO:0000256" key="20">
    <source>
        <dbReference type="PROSITE-ProRule" id="PRU10141"/>
    </source>
</evidence>
<evidence type="ECO:0000256" key="17">
    <source>
        <dbReference type="ARBA" id="ARBA00023170"/>
    </source>
</evidence>
<keyword evidence="18" id="KW-0325">Glycoprotein</keyword>
<dbReference type="InterPro" id="IPR001245">
    <property type="entry name" value="Ser-Thr/Tyr_kinase_cat_dom"/>
</dbReference>
<dbReference type="InterPro" id="IPR011009">
    <property type="entry name" value="Kinase-like_dom_sf"/>
</dbReference>
<gene>
    <name evidence="25" type="ORF">HS088_TW09G00243</name>
</gene>
<dbReference type="InterPro" id="IPR017441">
    <property type="entry name" value="Protein_kinase_ATP_BS"/>
</dbReference>
<dbReference type="Pfam" id="PF01657">
    <property type="entry name" value="Stress-antifung"/>
    <property type="match status" value="2"/>
</dbReference>
<protein>
    <recommendedName>
        <fullName evidence="27">Cysteine-rich receptor-like protein kinase 25</fullName>
    </recommendedName>
</protein>
<evidence type="ECO:0000256" key="11">
    <source>
        <dbReference type="ARBA" id="ARBA00022741"/>
    </source>
</evidence>
<dbReference type="InParanoid" id="A0A7J7D751"/>
<evidence type="ECO:0000256" key="14">
    <source>
        <dbReference type="ARBA" id="ARBA00022989"/>
    </source>
</evidence>
<keyword evidence="9" id="KW-0430">Lectin</keyword>
<keyword evidence="3" id="KW-1003">Cell membrane</keyword>
<feature type="binding site" evidence="20">
    <location>
        <position position="374"/>
    </location>
    <ligand>
        <name>ATP</name>
        <dbReference type="ChEBI" id="CHEBI:30616"/>
    </ligand>
</feature>
<accession>A0A7J7D751</accession>
<dbReference type="GO" id="GO:0030246">
    <property type="term" value="F:carbohydrate binding"/>
    <property type="evidence" value="ECO:0007669"/>
    <property type="project" value="UniProtKB-KW"/>
</dbReference>
<evidence type="ECO:0000256" key="15">
    <source>
        <dbReference type="ARBA" id="ARBA00023136"/>
    </source>
</evidence>
<dbReference type="PROSITE" id="PS51473">
    <property type="entry name" value="GNK2"/>
    <property type="match status" value="2"/>
</dbReference>
<dbReference type="SUPFAM" id="SSF56112">
    <property type="entry name" value="Protein kinase-like (PK-like)"/>
    <property type="match status" value="1"/>
</dbReference>
<dbReference type="CDD" id="cd23509">
    <property type="entry name" value="Gnk2-like"/>
    <property type="match status" value="2"/>
</dbReference>
<keyword evidence="8 22" id="KW-0732">Signal</keyword>
<dbReference type="InterPro" id="IPR050581">
    <property type="entry name" value="CRR_secretory_protein"/>
</dbReference>
<evidence type="ECO:0000256" key="9">
    <source>
        <dbReference type="ARBA" id="ARBA00022734"/>
    </source>
</evidence>
<dbReference type="InterPro" id="IPR000719">
    <property type="entry name" value="Prot_kinase_dom"/>
</dbReference>
<dbReference type="InterPro" id="IPR002902">
    <property type="entry name" value="GNK2"/>
</dbReference>
<dbReference type="Gene3D" id="3.30.200.20">
    <property type="entry name" value="Phosphorylase Kinase, domain 1"/>
    <property type="match status" value="1"/>
</dbReference>
<evidence type="ECO:0000256" key="5">
    <source>
        <dbReference type="ARBA" id="ARBA00022527"/>
    </source>
</evidence>
<dbReference type="PROSITE" id="PS50011">
    <property type="entry name" value="PROTEIN_KINASE_DOM"/>
    <property type="match status" value="1"/>
</dbReference>
<reference evidence="25 26" key="1">
    <citation type="journal article" date="2020" name="Nat. Commun.">
        <title>Genome of Tripterygium wilfordii and identification of cytochrome P450 involved in triptolide biosynthesis.</title>
        <authorList>
            <person name="Tu L."/>
            <person name="Su P."/>
            <person name="Zhang Z."/>
            <person name="Gao L."/>
            <person name="Wang J."/>
            <person name="Hu T."/>
            <person name="Zhou J."/>
            <person name="Zhang Y."/>
            <person name="Zhao Y."/>
            <person name="Liu Y."/>
            <person name="Song Y."/>
            <person name="Tong Y."/>
            <person name="Lu Y."/>
            <person name="Yang J."/>
            <person name="Xu C."/>
            <person name="Jia M."/>
            <person name="Peters R.J."/>
            <person name="Huang L."/>
            <person name="Gao W."/>
        </authorList>
    </citation>
    <scope>NUCLEOTIDE SEQUENCE [LARGE SCALE GENOMIC DNA]</scope>
    <source>
        <strain evidence="26">cv. XIE 37</strain>
        <tissue evidence="25">Leaf</tissue>
    </source>
</reference>
<evidence type="ECO:0008006" key="27">
    <source>
        <dbReference type="Google" id="ProtNLM"/>
    </source>
</evidence>
<feature type="domain" description="Gnk2-homologous" evidence="24">
    <location>
        <begin position="139"/>
        <end position="246"/>
    </location>
</feature>
<dbReference type="PROSITE" id="PS00107">
    <property type="entry name" value="PROTEIN_KINASE_ATP"/>
    <property type="match status" value="1"/>
</dbReference>
<evidence type="ECO:0000256" key="16">
    <source>
        <dbReference type="ARBA" id="ARBA00023157"/>
    </source>
</evidence>
<keyword evidence="26" id="KW-1185">Reference proteome</keyword>
<dbReference type="GO" id="GO:0004674">
    <property type="term" value="F:protein serine/threonine kinase activity"/>
    <property type="evidence" value="ECO:0007669"/>
    <property type="project" value="UniProtKB-KW"/>
</dbReference>
<dbReference type="FunFam" id="3.30.200.20:FF:000330">
    <property type="entry name" value="G-type lectin S-receptor-like serine/threonine-protein kinase At4g03230"/>
    <property type="match status" value="1"/>
</dbReference>
<dbReference type="FunFam" id="3.30.430.20:FF:000002">
    <property type="entry name" value="Cysteine-rich receptor-like protein kinase 10"/>
    <property type="match status" value="1"/>
</dbReference>
<dbReference type="AlphaFoldDB" id="A0A7J7D751"/>
<evidence type="ECO:0000256" key="18">
    <source>
        <dbReference type="ARBA" id="ARBA00023180"/>
    </source>
</evidence>
<keyword evidence="7 21" id="KW-0812">Transmembrane</keyword>
<keyword evidence="11 20" id="KW-0547">Nucleotide-binding</keyword>
<comment type="caution">
    <text evidence="25">The sequence shown here is derived from an EMBL/GenBank/DDBJ whole genome shotgun (WGS) entry which is preliminary data.</text>
</comment>
<dbReference type="InterPro" id="IPR038408">
    <property type="entry name" value="GNK2_sf"/>
</dbReference>
<keyword evidence="4" id="KW-0964">Secreted</keyword>
<evidence type="ECO:0000256" key="10">
    <source>
        <dbReference type="ARBA" id="ARBA00022737"/>
    </source>
</evidence>
<evidence type="ECO:0000256" key="12">
    <source>
        <dbReference type="ARBA" id="ARBA00022777"/>
    </source>
</evidence>
<proteinExistence type="inferred from homology"/>
<dbReference type="Gene3D" id="3.30.430.20">
    <property type="entry name" value="Gnk2 domain, C-X8-C-X2-C motif"/>
    <property type="match status" value="2"/>
</dbReference>
<evidence type="ECO:0000256" key="3">
    <source>
        <dbReference type="ARBA" id="ARBA00022475"/>
    </source>
</evidence>
<sequence>MMEKIEYSLVLFSFITPFCLLSNTAIGVDPLFTFCSNDTSNYQFNSTYEINLKHVLESLISNTSLTGFNNTFIGDSPDRVYGQALCRGDVNSTVCHSCIKNASEEILKVCKSREAIIWYEQCQVRYSFQMFFLTMVYTGKFPDWDSQQSYISNPAHFNEVLMYLMNNLSSEAANVPEKNMFATGEIKFSGTKTIYGLVQCTRDSSLSDCSACLKNALGDLNACCYLREGGIVLSRNCNARFQLDRFYNSSSFLVTYPASKGNNLKTWIIAAIACISTLILAVLIGSSAVCIRNRRSDKDKEKCEQAFLNDLSSPTHGAVTQESDLTNTEELPFFDLVSIIAATDNFSNSNKLGQGGFGAVYKGVLSDGKEVAVKRLSRTSWQGLEEFKNEVKLIAKLQHRNLVRLLGYGVEGDEKLLIYEFMPNRSLDIFTFGLETTFIHFFGIICRFVRITCLDVIR</sequence>
<feature type="chain" id="PRO_5029502893" description="Cysteine-rich receptor-like protein kinase 25" evidence="22">
    <location>
        <begin position="28"/>
        <end position="458"/>
    </location>
</feature>
<dbReference type="GO" id="GO:0005576">
    <property type="term" value="C:extracellular region"/>
    <property type="evidence" value="ECO:0007669"/>
    <property type="project" value="UniProtKB-SubCell"/>
</dbReference>
<keyword evidence="5" id="KW-0723">Serine/threonine-protein kinase</keyword>
<keyword evidence="15 21" id="KW-0472">Membrane</keyword>
<dbReference type="GO" id="GO:0005886">
    <property type="term" value="C:plasma membrane"/>
    <property type="evidence" value="ECO:0007669"/>
    <property type="project" value="UniProtKB-SubCell"/>
</dbReference>
<keyword evidence="12" id="KW-0418">Kinase</keyword>
<feature type="transmembrane region" description="Helical" evidence="21">
    <location>
        <begin position="267"/>
        <end position="291"/>
    </location>
</feature>
<dbReference type="Pfam" id="PF07714">
    <property type="entry name" value="PK_Tyr_Ser-Thr"/>
    <property type="match status" value="1"/>
</dbReference>
<evidence type="ECO:0000259" key="24">
    <source>
        <dbReference type="PROSITE" id="PS51473"/>
    </source>
</evidence>
<evidence type="ECO:0000256" key="7">
    <source>
        <dbReference type="ARBA" id="ARBA00022692"/>
    </source>
</evidence>
<feature type="signal peptide" evidence="22">
    <location>
        <begin position="1"/>
        <end position="27"/>
    </location>
</feature>
<feature type="domain" description="Protein kinase" evidence="23">
    <location>
        <begin position="346"/>
        <end position="458"/>
    </location>
</feature>
<dbReference type="PANTHER" id="PTHR32411:SF43">
    <property type="entry name" value="CYSTEINE-RICH REPEAT SECRETORY PROTEIN 38"/>
    <property type="match status" value="1"/>
</dbReference>
<evidence type="ECO:0000256" key="2">
    <source>
        <dbReference type="ARBA" id="ARBA00004613"/>
    </source>
</evidence>
<dbReference type="Proteomes" id="UP000593562">
    <property type="component" value="Unassembled WGS sequence"/>
</dbReference>
<keyword evidence="16" id="KW-1015">Disulfide bond</keyword>
<evidence type="ECO:0000256" key="6">
    <source>
        <dbReference type="ARBA" id="ARBA00022679"/>
    </source>
</evidence>
<keyword evidence="17" id="KW-0675">Receptor</keyword>
<evidence type="ECO:0000256" key="8">
    <source>
        <dbReference type="ARBA" id="ARBA00022729"/>
    </source>
</evidence>
<evidence type="ECO:0000256" key="13">
    <source>
        <dbReference type="ARBA" id="ARBA00022840"/>
    </source>
</evidence>
<keyword evidence="13 20" id="KW-0067">ATP-binding</keyword>
<feature type="domain" description="Gnk2-homologous" evidence="24">
    <location>
        <begin position="30"/>
        <end position="131"/>
    </location>
</feature>
<evidence type="ECO:0000256" key="19">
    <source>
        <dbReference type="ARBA" id="ARBA00038515"/>
    </source>
</evidence>
<evidence type="ECO:0000256" key="1">
    <source>
        <dbReference type="ARBA" id="ARBA00004251"/>
    </source>
</evidence>
<keyword evidence="6" id="KW-0808">Transferase</keyword>
<dbReference type="PANTHER" id="PTHR32411">
    <property type="entry name" value="CYSTEINE-RICH REPEAT SECRETORY PROTEIN 38-RELATED"/>
    <property type="match status" value="1"/>
</dbReference>
<name>A0A7J7D751_TRIWF</name>